<feature type="domain" description="NHR" evidence="5">
    <location>
        <begin position="4"/>
        <end position="158"/>
    </location>
</feature>
<evidence type="ECO:0000313" key="6">
    <source>
        <dbReference type="EMBL" id="KAK2184148.1"/>
    </source>
</evidence>
<dbReference type="EMBL" id="JAODUO010000280">
    <property type="protein sequence ID" value="KAK2184148.1"/>
    <property type="molecule type" value="Genomic_DNA"/>
</dbReference>
<name>A0AAD9NX83_RIDPI</name>
<dbReference type="PROSITE" id="PS51065">
    <property type="entry name" value="NHR"/>
    <property type="match status" value="1"/>
</dbReference>
<dbReference type="PANTHER" id="PTHR12429">
    <property type="entry name" value="NEURALIZED"/>
    <property type="match status" value="1"/>
</dbReference>
<comment type="caution">
    <text evidence="6">The sequence shown here is derived from an EMBL/GenBank/DDBJ whole genome shotgun (WGS) entry which is preliminary data.</text>
</comment>
<evidence type="ECO:0000256" key="1">
    <source>
        <dbReference type="ARBA" id="ARBA00022723"/>
    </source>
</evidence>
<dbReference type="InterPro" id="IPR043136">
    <property type="entry name" value="B30.2/SPRY_sf"/>
</dbReference>
<keyword evidence="3" id="KW-0863">Zinc-finger</keyword>
<proteinExistence type="predicted"/>
<accession>A0AAD9NX83</accession>
<gene>
    <name evidence="6" type="ORF">NP493_279g03008</name>
</gene>
<keyword evidence="1" id="KW-0479">Metal-binding</keyword>
<evidence type="ECO:0000256" key="2">
    <source>
        <dbReference type="ARBA" id="ARBA00022737"/>
    </source>
</evidence>
<protein>
    <recommendedName>
        <fullName evidence="5">NHR domain-containing protein</fullName>
    </recommendedName>
</protein>
<keyword evidence="4" id="KW-0862">Zinc</keyword>
<dbReference type="Proteomes" id="UP001209878">
    <property type="component" value="Unassembled WGS sequence"/>
</dbReference>
<dbReference type="GO" id="GO:0008270">
    <property type="term" value="F:zinc ion binding"/>
    <property type="evidence" value="ECO:0007669"/>
    <property type="project" value="UniProtKB-KW"/>
</dbReference>
<dbReference type="Pfam" id="PF07177">
    <property type="entry name" value="Neuralized"/>
    <property type="match status" value="1"/>
</dbReference>
<evidence type="ECO:0000256" key="3">
    <source>
        <dbReference type="ARBA" id="ARBA00022771"/>
    </source>
</evidence>
<evidence type="ECO:0000256" key="4">
    <source>
        <dbReference type="ARBA" id="ARBA00022833"/>
    </source>
</evidence>
<sequence length="160" mass="17487">MHDILCFHCTHGSAVALSDDKSIASRTSDYGNAIVFSAQPIKVGQKVCVELTQSTEWMGAIRIGVTSHDPAKMPPATLPRYVSPDLTRKDGYWAKGLDESYAKTGCQVTLSVTQTGQIVYYVNKHKCGVFLSRLPATAPLWLLFDLYGNTTAIKLVHPGE</sequence>
<dbReference type="FunFam" id="2.60.120.920:FF:000005">
    <property type="entry name" value="Putative E3 ubiquitin-protein ligase NEURL1B"/>
    <property type="match status" value="1"/>
</dbReference>
<organism evidence="6 7">
    <name type="scientific">Ridgeia piscesae</name>
    <name type="common">Tubeworm</name>
    <dbReference type="NCBI Taxonomy" id="27915"/>
    <lineage>
        <taxon>Eukaryota</taxon>
        <taxon>Metazoa</taxon>
        <taxon>Spiralia</taxon>
        <taxon>Lophotrochozoa</taxon>
        <taxon>Annelida</taxon>
        <taxon>Polychaeta</taxon>
        <taxon>Sedentaria</taxon>
        <taxon>Canalipalpata</taxon>
        <taxon>Sabellida</taxon>
        <taxon>Siboglinidae</taxon>
        <taxon>Ridgeia</taxon>
    </lineage>
</organism>
<dbReference type="InterPro" id="IPR006573">
    <property type="entry name" value="NHR_dom"/>
</dbReference>
<evidence type="ECO:0000259" key="5">
    <source>
        <dbReference type="PROSITE" id="PS51065"/>
    </source>
</evidence>
<evidence type="ECO:0000313" key="7">
    <source>
        <dbReference type="Proteomes" id="UP001209878"/>
    </source>
</evidence>
<dbReference type="InterPro" id="IPR037962">
    <property type="entry name" value="Neuralized"/>
</dbReference>
<dbReference type="Gene3D" id="2.60.120.920">
    <property type="match status" value="1"/>
</dbReference>
<dbReference type="PANTHER" id="PTHR12429:SF6">
    <property type="entry name" value="PROTEIN NEURALIZED"/>
    <property type="match status" value="1"/>
</dbReference>
<dbReference type="AlphaFoldDB" id="A0AAD9NX83"/>
<dbReference type="SMART" id="SM00588">
    <property type="entry name" value="NEUZ"/>
    <property type="match status" value="1"/>
</dbReference>
<keyword evidence="2" id="KW-0677">Repeat</keyword>
<keyword evidence="7" id="KW-1185">Reference proteome</keyword>
<reference evidence="6" key="1">
    <citation type="journal article" date="2023" name="Mol. Biol. Evol.">
        <title>Third-Generation Sequencing Reveals the Adaptive Role of the Epigenome in Three Deep-Sea Polychaetes.</title>
        <authorList>
            <person name="Perez M."/>
            <person name="Aroh O."/>
            <person name="Sun Y."/>
            <person name="Lan Y."/>
            <person name="Juniper S.K."/>
            <person name="Young C.R."/>
            <person name="Angers B."/>
            <person name="Qian P.Y."/>
        </authorList>
    </citation>
    <scope>NUCLEOTIDE SEQUENCE</scope>
    <source>
        <strain evidence="6">R07B-5</strain>
    </source>
</reference>
<dbReference type="GO" id="GO:0061630">
    <property type="term" value="F:ubiquitin protein ligase activity"/>
    <property type="evidence" value="ECO:0007669"/>
    <property type="project" value="TreeGrafter"/>
</dbReference>